<sequence length="249" mass="28766">MKSSKYTQVTSPNDNDFSEYQNRSTTSETLTCDPNIAHVNLGRKDQNCKQHILTTDGHLQNSGVYEREQTIYDMQHQCGETNANKYPTDEEFELMCNYTIYPNKQSPYTNEQNIVSTNRNFCSLTKLDVCANSSQFSLDRKGNQQQTKHGHGYSTCDQGQKVLQRIERVPSLKRIQSPEIINIHRGPNTVLYESYGSENCPIKSYGYDKDFKCDDYSFKRGQSFKKPSERFVNLTICFLNIIEFLMVGY</sequence>
<keyword evidence="3" id="KW-1185">Reference proteome</keyword>
<comment type="caution">
    <text evidence="2">The sequence shown here is derived from an EMBL/GenBank/DDBJ whole genome shotgun (WGS) entry which is preliminary data.</text>
</comment>
<evidence type="ECO:0000256" key="1">
    <source>
        <dbReference type="SAM" id="MobiDB-lite"/>
    </source>
</evidence>
<feature type="region of interest" description="Disordered" evidence="1">
    <location>
        <begin position="1"/>
        <end position="26"/>
    </location>
</feature>
<dbReference type="EMBL" id="JASPKY010000021">
    <property type="protein sequence ID" value="KAK9752297.1"/>
    <property type="molecule type" value="Genomic_DNA"/>
</dbReference>
<reference evidence="2 3" key="1">
    <citation type="journal article" date="2024" name="BMC Genomics">
        <title>De novo assembly and annotation of Popillia japonica's genome with initial clues to its potential as an invasive pest.</title>
        <authorList>
            <person name="Cucini C."/>
            <person name="Boschi S."/>
            <person name="Funari R."/>
            <person name="Cardaioli E."/>
            <person name="Iannotti N."/>
            <person name="Marturano G."/>
            <person name="Paoli F."/>
            <person name="Bruttini M."/>
            <person name="Carapelli A."/>
            <person name="Frati F."/>
            <person name="Nardi F."/>
        </authorList>
    </citation>
    <scope>NUCLEOTIDE SEQUENCE [LARGE SCALE GENOMIC DNA]</scope>
    <source>
        <strain evidence="2">DMR45628</strain>
    </source>
</reference>
<evidence type="ECO:0000313" key="3">
    <source>
        <dbReference type="Proteomes" id="UP001458880"/>
    </source>
</evidence>
<evidence type="ECO:0000313" key="2">
    <source>
        <dbReference type="EMBL" id="KAK9752297.1"/>
    </source>
</evidence>
<accession>A0AAW1MVJ3</accession>
<proteinExistence type="predicted"/>
<protein>
    <submittedName>
        <fullName evidence="2">Uncharacterized protein</fullName>
    </submittedName>
</protein>
<gene>
    <name evidence="2" type="ORF">QE152_g4307</name>
</gene>
<dbReference type="AlphaFoldDB" id="A0AAW1MVJ3"/>
<name>A0AAW1MVJ3_POPJA</name>
<organism evidence="2 3">
    <name type="scientific">Popillia japonica</name>
    <name type="common">Japanese beetle</name>
    <dbReference type="NCBI Taxonomy" id="7064"/>
    <lineage>
        <taxon>Eukaryota</taxon>
        <taxon>Metazoa</taxon>
        <taxon>Ecdysozoa</taxon>
        <taxon>Arthropoda</taxon>
        <taxon>Hexapoda</taxon>
        <taxon>Insecta</taxon>
        <taxon>Pterygota</taxon>
        <taxon>Neoptera</taxon>
        <taxon>Endopterygota</taxon>
        <taxon>Coleoptera</taxon>
        <taxon>Polyphaga</taxon>
        <taxon>Scarabaeiformia</taxon>
        <taxon>Scarabaeidae</taxon>
        <taxon>Rutelinae</taxon>
        <taxon>Popillia</taxon>
    </lineage>
</organism>
<dbReference type="Proteomes" id="UP001458880">
    <property type="component" value="Unassembled WGS sequence"/>
</dbReference>